<protein>
    <submittedName>
        <fullName evidence="1">Sulfotransferase</fullName>
    </submittedName>
</protein>
<sequence>MIDPHNFQSVISGEPNNRVLFVSGMHRSGTSLVSQWLNQNNLFMGDMLLSGYSDNKYGHFEDLDFLRLSSNELTRMGLHSTGLILEGDKFKFNHYKVELSRLINERNRHHEIWGWKEPRFTLFMNDIKEHYIPNLKVVAVFRNPIEVIESLYKRLSKNKWYYTRNPIKRLAWYIDIDLNRNKWISTFQKTYIEYNKSIIDFQYKNPNDVIITEVNDFVGNENELVRWLKDNIGLEIKTTIKEIYDEDILHKTSYENKNTVLKEAFDIYKQLKSLSI</sequence>
<dbReference type="InterPro" id="IPR027417">
    <property type="entry name" value="P-loop_NTPase"/>
</dbReference>
<dbReference type="Gene3D" id="3.40.50.300">
    <property type="entry name" value="P-loop containing nucleotide triphosphate hydrolases"/>
    <property type="match status" value="1"/>
</dbReference>
<name>A0A937K008_9BACT</name>
<gene>
    <name evidence="1" type="ORF">JL102_02500</name>
</gene>
<keyword evidence="2" id="KW-1185">Reference proteome</keyword>
<proteinExistence type="predicted"/>
<reference evidence="1" key="1">
    <citation type="submission" date="2021-01" db="EMBL/GenBank/DDBJ databases">
        <title>Fulvivirga kasyanovii gen. nov., sp nov., a novel member of the phylum Bacteroidetes isolated from seawater in a mussel farm.</title>
        <authorList>
            <person name="Zhao L.-H."/>
            <person name="Wang Z.-J."/>
        </authorList>
    </citation>
    <scope>NUCLEOTIDE SEQUENCE</scope>
    <source>
        <strain evidence="1">2943</strain>
    </source>
</reference>
<dbReference type="EMBL" id="JAESIY010000001">
    <property type="protein sequence ID" value="MBL3654987.1"/>
    <property type="molecule type" value="Genomic_DNA"/>
</dbReference>
<organism evidence="1 2">
    <name type="scientific">Fulvivirga sediminis</name>
    <dbReference type="NCBI Taxonomy" id="2803949"/>
    <lineage>
        <taxon>Bacteria</taxon>
        <taxon>Pseudomonadati</taxon>
        <taxon>Bacteroidota</taxon>
        <taxon>Cytophagia</taxon>
        <taxon>Cytophagales</taxon>
        <taxon>Fulvivirgaceae</taxon>
        <taxon>Fulvivirga</taxon>
    </lineage>
</organism>
<accession>A0A937K008</accession>
<dbReference type="RefSeq" id="WP_202242095.1">
    <property type="nucleotide sequence ID" value="NZ_JAESIY010000001.1"/>
</dbReference>
<evidence type="ECO:0000313" key="1">
    <source>
        <dbReference type="EMBL" id="MBL3654987.1"/>
    </source>
</evidence>
<comment type="caution">
    <text evidence="1">The sequence shown here is derived from an EMBL/GenBank/DDBJ whole genome shotgun (WGS) entry which is preliminary data.</text>
</comment>
<dbReference type="AlphaFoldDB" id="A0A937K008"/>
<dbReference type="Proteomes" id="UP000659388">
    <property type="component" value="Unassembled WGS sequence"/>
</dbReference>
<evidence type="ECO:0000313" key="2">
    <source>
        <dbReference type="Proteomes" id="UP000659388"/>
    </source>
</evidence>
<dbReference type="SUPFAM" id="SSF52540">
    <property type="entry name" value="P-loop containing nucleoside triphosphate hydrolases"/>
    <property type="match status" value="1"/>
</dbReference>
<dbReference type="Pfam" id="PF13469">
    <property type="entry name" value="Sulfotransfer_3"/>
    <property type="match status" value="1"/>
</dbReference>